<gene>
    <name evidence="1" type="ORF">NE651_12485</name>
</gene>
<dbReference type="Proteomes" id="UP001205035">
    <property type="component" value="Unassembled WGS sequence"/>
</dbReference>
<organism evidence="1 2">
    <name type="scientific">Alistipes onderdonkii</name>
    <dbReference type="NCBI Taxonomy" id="328813"/>
    <lineage>
        <taxon>Bacteria</taxon>
        <taxon>Pseudomonadati</taxon>
        <taxon>Bacteroidota</taxon>
        <taxon>Bacteroidia</taxon>
        <taxon>Bacteroidales</taxon>
        <taxon>Rikenellaceae</taxon>
        <taxon>Alistipes</taxon>
    </lineage>
</organism>
<name>A0AAJ1FGV7_9BACT</name>
<dbReference type="RefSeq" id="WP_256166488.1">
    <property type="nucleotide sequence ID" value="NZ_JANGBQ010000020.1"/>
</dbReference>
<comment type="caution">
    <text evidence="1">The sequence shown here is derived from an EMBL/GenBank/DDBJ whole genome shotgun (WGS) entry which is preliminary data.</text>
</comment>
<sequence>MDIKSRLDIEAIVRWEQMTGRSFLHMDFSDENDMRRLLYCATVACAAEPFTFDVFEQTLQSEKIVAAEVRSLTAYSAFAAQFSRKQKIAGKSDACATQNVTIGSIAAKLIVSAGMDAHFVMHEMLVEDLPMYIEALNDKLRHEEESRRLWTFYAILPHVDGKKLKNPQKLHIFPWEAEEAARKAREELVRSEQEFRRFMNGELIDLNAVQWRKKS</sequence>
<protein>
    <submittedName>
        <fullName evidence="1">Uncharacterized protein</fullName>
    </submittedName>
</protein>
<evidence type="ECO:0000313" key="1">
    <source>
        <dbReference type="EMBL" id="MCQ5083701.1"/>
    </source>
</evidence>
<dbReference type="EMBL" id="JANGBQ010000020">
    <property type="protein sequence ID" value="MCQ5083701.1"/>
    <property type="molecule type" value="Genomic_DNA"/>
</dbReference>
<reference evidence="1" key="1">
    <citation type="submission" date="2022-06" db="EMBL/GenBank/DDBJ databases">
        <title>Isolation of gut microbiota from human fecal samples.</title>
        <authorList>
            <person name="Pamer E.G."/>
            <person name="Barat B."/>
            <person name="Waligurski E."/>
            <person name="Medina S."/>
            <person name="Paddock L."/>
            <person name="Mostad J."/>
        </authorList>
    </citation>
    <scope>NUCLEOTIDE SEQUENCE</scope>
    <source>
        <strain evidence="1">DFI.6.22</strain>
    </source>
</reference>
<evidence type="ECO:0000313" key="2">
    <source>
        <dbReference type="Proteomes" id="UP001205035"/>
    </source>
</evidence>
<accession>A0AAJ1FGV7</accession>
<dbReference type="AlphaFoldDB" id="A0AAJ1FGV7"/>
<proteinExistence type="predicted"/>